<comment type="subcellular location">
    <subcellularLocation>
        <location evidence="1 8">Membrane</location>
        <topology evidence="1 8">Multi-pass membrane protein</topology>
    </subcellularLocation>
</comment>
<dbReference type="InterPro" id="IPR007305">
    <property type="entry name" value="Vesicle_transpt_Got1/SFT2"/>
</dbReference>
<keyword evidence="6 8" id="KW-0472">Membrane</keyword>
<feature type="transmembrane region" description="Helical" evidence="8">
    <location>
        <begin position="39"/>
        <end position="57"/>
    </location>
</feature>
<evidence type="ECO:0000256" key="5">
    <source>
        <dbReference type="ARBA" id="ARBA00022989"/>
    </source>
</evidence>
<evidence type="ECO:0000256" key="1">
    <source>
        <dbReference type="ARBA" id="ARBA00004141"/>
    </source>
</evidence>
<dbReference type="GO" id="GO:0015031">
    <property type="term" value="P:protein transport"/>
    <property type="evidence" value="ECO:0007669"/>
    <property type="project" value="UniProtKB-KW"/>
</dbReference>
<evidence type="ECO:0000256" key="3">
    <source>
        <dbReference type="ARBA" id="ARBA00022692"/>
    </source>
</evidence>
<evidence type="ECO:0000256" key="7">
    <source>
        <dbReference type="ARBA" id="ARBA00025800"/>
    </source>
</evidence>
<evidence type="ECO:0000256" key="6">
    <source>
        <dbReference type="ARBA" id="ARBA00023136"/>
    </source>
</evidence>
<name>A0A7S3JV88_9STRA</name>
<accession>A0A7S3JV88</accession>
<evidence type="ECO:0000256" key="2">
    <source>
        <dbReference type="ARBA" id="ARBA00022448"/>
    </source>
</evidence>
<dbReference type="GO" id="GO:0012505">
    <property type="term" value="C:endomembrane system"/>
    <property type="evidence" value="ECO:0007669"/>
    <property type="project" value="UniProtKB-ARBA"/>
</dbReference>
<proteinExistence type="inferred from homology"/>
<evidence type="ECO:0000313" key="9">
    <source>
        <dbReference type="EMBL" id="CAE0366065.1"/>
    </source>
</evidence>
<organism evidence="9">
    <name type="scientific">Aureoumbra lagunensis</name>
    <dbReference type="NCBI Taxonomy" id="44058"/>
    <lineage>
        <taxon>Eukaryota</taxon>
        <taxon>Sar</taxon>
        <taxon>Stramenopiles</taxon>
        <taxon>Ochrophyta</taxon>
        <taxon>Pelagophyceae</taxon>
        <taxon>Pelagomonadales</taxon>
        <taxon>Aureoumbra</taxon>
    </lineage>
</organism>
<dbReference type="InterPro" id="IPR011691">
    <property type="entry name" value="Vesicle_transpt_SFT2"/>
</dbReference>
<feature type="transmembrane region" description="Helical" evidence="8">
    <location>
        <begin position="110"/>
        <end position="127"/>
    </location>
</feature>
<evidence type="ECO:0000256" key="8">
    <source>
        <dbReference type="RuleBase" id="RU363111"/>
    </source>
</evidence>
<gene>
    <name evidence="9" type="ORF">ALAG00032_LOCUS6809</name>
</gene>
<dbReference type="GO" id="GO:0016192">
    <property type="term" value="P:vesicle-mediated transport"/>
    <property type="evidence" value="ECO:0007669"/>
    <property type="project" value="InterPro"/>
</dbReference>
<protein>
    <recommendedName>
        <fullName evidence="8">Vesicle transport protein</fullName>
    </recommendedName>
</protein>
<sequence length="181" mass="20491">MQGVKEFLGLAEEKPKTAAEEFEDALCSICPQLTYQQRIGGYIACFFVSFCLSIGSFTRLVELVKGNPAPFVVFYTLGNVMAIIGSLFLSGPRAQCKKMWDPTRRIATSVYLLTIFFTIFVAFYEGIPDDGRIGIIIMCIFIQWIAMLWYTISFIPYARDYVIMICCQGPKDACNRCFGRK</sequence>
<dbReference type="GO" id="GO:0005737">
    <property type="term" value="C:cytoplasm"/>
    <property type="evidence" value="ECO:0007669"/>
    <property type="project" value="UniProtKB-ARBA"/>
</dbReference>
<feature type="transmembrane region" description="Helical" evidence="8">
    <location>
        <begin position="133"/>
        <end position="155"/>
    </location>
</feature>
<keyword evidence="2 8" id="KW-0813">Transport</keyword>
<keyword evidence="4 8" id="KW-0653">Protein transport</keyword>
<comment type="function">
    <text evidence="8">May be involved in fusion of retrograde transport vesicles derived from an endocytic compartment with the Golgi complex.</text>
</comment>
<dbReference type="AlphaFoldDB" id="A0A7S3JV88"/>
<keyword evidence="3 8" id="KW-0812">Transmembrane</keyword>
<comment type="similarity">
    <text evidence="7 8">Belongs to the SFT2 family.</text>
</comment>
<dbReference type="PANTHER" id="PTHR23137:SF6">
    <property type="entry name" value="VESICLE TRANSPORT PROTEIN"/>
    <property type="match status" value="1"/>
</dbReference>
<dbReference type="EMBL" id="HBIJ01009758">
    <property type="protein sequence ID" value="CAE0366065.1"/>
    <property type="molecule type" value="Transcribed_RNA"/>
</dbReference>
<dbReference type="Pfam" id="PF04178">
    <property type="entry name" value="Got1"/>
    <property type="match status" value="1"/>
</dbReference>
<keyword evidence="5 8" id="KW-1133">Transmembrane helix</keyword>
<evidence type="ECO:0000256" key="4">
    <source>
        <dbReference type="ARBA" id="ARBA00022927"/>
    </source>
</evidence>
<reference evidence="9" key="1">
    <citation type="submission" date="2021-01" db="EMBL/GenBank/DDBJ databases">
        <authorList>
            <person name="Corre E."/>
            <person name="Pelletier E."/>
            <person name="Niang G."/>
            <person name="Scheremetjew M."/>
            <person name="Finn R."/>
            <person name="Kale V."/>
            <person name="Holt S."/>
            <person name="Cochrane G."/>
            <person name="Meng A."/>
            <person name="Brown T."/>
            <person name="Cohen L."/>
        </authorList>
    </citation>
    <scope>NUCLEOTIDE SEQUENCE</scope>
    <source>
        <strain evidence="9">CCMP1510</strain>
    </source>
</reference>
<dbReference type="GO" id="GO:0016020">
    <property type="term" value="C:membrane"/>
    <property type="evidence" value="ECO:0007669"/>
    <property type="project" value="UniProtKB-SubCell"/>
</dbReference>
<dbReference type="PANTHER" id="PTHR23137">
    <property type="entry name" value="VESICLE TRANSPORT PROTEIN-RELATED"/>
    <property type="match status" value="1"/>
</dbReference>
<feature type="transmembrane region" description="Helical" evidence="8">
    <location>
        <begin position="69"/>
        <end position="89"/>
    </location>
</feature>